<evidence type="ECO:0008006" key="4">
    <source>
        <dbReference type="Google" id="ProtNLM"/>
    </source>
</evidence>
<reference evidence="2 3" key="3">
    <citation type="submission" date="2008-05" db="EMBL/GenBank/DDBJ databases">
        <authorList>
            <person name="Fulton L."/>
            <person name="Clifton S."/>
            <person name="Fulton B."/>
            <person name="Xu J."/>
            <person name="Minx P."/>
            <person name="Pepin K.H."/>
            <person name="Johnson M."/>
            <person name="Thiruvilangam P."/>
            <person name="Bhonagiri V."/>
            <person name="Nash W.E."/>
            <person name="Mardis E.R."/>
            <person name="Wilson R.K."/>
        </authorList>
    </citation>
    <scope>NUCLEOTIDE SEQUENCE [LARGE SCALE GENOMIC DNA]</scope>
    <source>
        <strain evidence="2 3">ATCC 25827</strain>
    </source>
</reference>
<comment type="caution">
    <text evidence="2">The sequence shown here is derived from an EMBL/GenBank/DDBJ whole genome shotgun (WGS) entry which is preliminary data.</text>
</comment>
<dbReference type="EMBL" id="ABJD02000046">
    <property type="protein sequence ID" value="EDU61721.1"/>
    <property type="molecule type" value="Genomic_DNA"/>
</dbReference>
<name>A0AA86YWP8_PROST</name>
<reference evidence="3" key="2">
    <citation type="submission" date="2008-04" db="EMBL/GenBank/DDBJ databases">
        <title>Draft genome sequence of Providencia stuartii(ATCC 25827).</title>
        <authorList>
            <person name="Sudarsanam P."/>
            <person name="Ley R."/>
            <person name="Guruge J."/>
            <person name="Turnbaugh P.J."/>
            <person name="Mahowald M."/>
            <person name="Liep D."/>
            <person name="Gordon J."/>
        </authorList>
    </citation>
    <scope>NUCLEOTIDE SEQUENCE [LARGE SCALE GENOMIC DNA]</scope>
    <source>
        <strain evidence="3">ATCC 25827</strain>
    </source>
</reference>
<protein>
    <recommendedName>
        <fullName evidence="4">Transmembrane protein</fullName>
    </recommendedName>
</protein>
<evidence type="ECO:0000313" key="3">
    <source>
        <dbReference type="Proteomes" id="UP000004506"/>
    </source>
</evidence>
<keyword evidence="1" id="KW-0812">Transmembrane</keyword>
<organism evidence="2 3">
    <name type="scientific">Providencia stuartii ATCC 25827</name>
    <dbReference type="NCBI Taxonomy" id="471874"/>
    <lineage>
        <taxon>Bacteria</taxon>
        <taxon>Pseudomonadati</taxon>
        <taxon>Pseudomonadota</taxon>
        <taxon>Gammaproteobacteria</taxon>
        <taxon>Enterobacterales</taxon>
        <taxon>Morganellaceae</taxon>
        <taxon>Providencia</taxon>
    </lineage>
</organism>
<feature type="transmembrane region" description="Helical" evidence="1">
    <location>
        <begin position="38"/>
        <end position="61"/>
    </location>
</feature>
<accession>A0AA86YWP8</accession>
<evidence type="ECO:0000313" key="2">
    <source>
        <dbReference type="EMBL" id="EDU61721.1"/>
    </source>
</evidence>
<sequence>MFIIHAMKTVMDTNVATAKVVMVMAKVAMVAVRDVGRVVVAIEVVDYAVYLIMVICTLWYFH</sequence>
<gene>
    <name evidence="2" type="ORF">PROSTU_00257</name>
</gene>
<dbReference type="Proteomes" id="UP000004506">
    <property type="component" value="Unassembled WGS sequence"/>
</dbReference>
<keyword evidence="1" id="KW-0472">Membrane</keyword>
<evidence type="ECO:0000256" key="1">
    <source>
        <dbReference type="SAM" id="Phobius"/>
    </source>
</evidence>
<proteinExistence type="predicted"/>
<dbReference type="AlphaFoldDB" id="A0AA86YWP8"/>
<reference evidence="3" key="1">
    <citation type="submission" date="2008-04" db="EMBL/GenBank/DDBJ databases">
        <title>Draft genome sequence of Providencia stuartii (ATCC 25827).</title>
        <authorList>
            <person name="Sudarsanam P."/>
            <person name="Ley R."/>
            <person name="Guruge J."/>
            <person name="Turnbaugh P.J."/>
            <person name="Mahowald M."/>
            <person name="Liep D."/>
            <person name="Gordon J."/>
        </authorList>
    </citation>
    <scope>NUCLEOTIDE SEQUENCE [LARGE SCALE GENOMIC DNA]</scope>
    <source>
        <strain evidence="3">ATCC 25827</strain>
    </source>
</reference>
<keyword evidence="1" id="KW-1133">Transmembrane helix</keyword>